<evidence type="ECO:0000256" key="5">
    <source>
        <dbReference type="ARBA" id="ARBA00049117"/>
    </source>
</evidence>
<dbReference type="SUPFAM" id="SSF52540">
    <property type="entry name" value="P-loop containing nucleoside triphosphate hydrolases"/>
    <property type="match status" value="1"/>
</dbReference>
<evidence type="ECO:0000256" key="4">
    <source>
        <dbReference type="ARBA" id="ARBA00034320"/>
    </source>
</evidence>
<dbReference type="GO" id="GO:0016787">
    <property type="term" value="F:hydrolase activity"/>
    <property type="evidence" value="ECO:0007669"/>
    <property type="project" value="UniProtKB-KW"/>
</dbReference>
<dbReference type="Pfam" id="PF02492">
    <property type="entry name" value="cobW"/>
    <property type="match status" value="1"/>
</dbReference>
<reference evidence="8" key="1">
    <citation type="submission" date="2018-05" db="EMBL/GenBank/DDBJ databases">
        <authorList>
            <person name="Lanie J.A."/>
            <person name="Ng W.-L."/>
            <person name="Kazmierczak K.M."/>
            <person name="Andrzejewski T.M."/>
            <person name="Davidsen T.M."/>
            <person name="Wayne K.J."/>
            <person name="Tettelin H."/>
            <person name="Glass J.I."/>
            <person name="Rusch D."/>
            <person name="Podicherti R."/>
            <person name="Tsui H.-C.T."/>
            <person name="Winkler M.E."/>
        </authorList>
    </citation>
    <scope>NUCLEOTIDE SEQUENCE</scope>
</reference>
<feature type="region of interest" description="Disordered" evidence="6">
    <location>
        <begin position="274"/>
        <end position="301"/>
    </location>
</feature>
<dbReference type="InterPro" id="IPR036627">
    <property type="entry name" value="CobW-likC_sf"/>
</dbReference>
<sequence length="301" mass="32280">MFPAEAAMEVSVIGGYLGVGKTTLVNHILRNASERIAVLVNDFGDINIDKELIDASDDSTISLTNGCICCSLVDGFAAALEAVAAFRPPPSRLVIEASGVADPGAVAAYGHAPGLVLDAVIVVADAARLREQVTDPLVGQTVVSQLTAADVIVLNKSDLVDDLGTTREQVSELNPDALLIQASHSEVSLDLLFGREVRKAQRSNSHIGEFESRTHKSDHPLSRNALETLINELPKNIQRVKGIVRLTESPQVPMVFQLVGRKWELRALADRSNSPEGNQLVAIGPKGSVPTDWDRTLRSEN</sequence>
<dbReference type="InterPro" id="IPR051316">
    <property type="entry name" value="Zinc-reg_GTPase_activator"/>
</dbReference>
<evidence type="ECO:0000256" key="2">
    <source>
        <dbReference type="ARBA" id="ARBA00022801"/>
    </source>
</evidence>
<proteinExistence type="inferred from homology"/>
<evidence type="ECO:0000256" key="3">
    <source>
        <dbReference type="ARBA" id="ARBA00023186"/>
    </source>
</evidence>
<dbReference type="SUPFAM" id="SSF90002">
    <property type="entry name" value="Hypothetical protein YjiA, C-terminal domain"/>
    <property type="match status" value="1"/>
</dbReference>
<keyword evidence="3" id="KW-0143">Chaperone</keyword>
<dbReference type="Gene3D" id="3.30.1220.10">
    <property type="entry name" value="CobW-like, C-terminal domain"/>
    <property type="match status" value="1"/>
</dbReference>
<dbReference type="CDD" id="cd03112">
    <property type="entry name" value="CobW-like"/>
    <property type="match status" value="1"/>
</dbReference>
<dbReference type="PANTHER" id="PTHR13748">
    <property type="entry name" value="COBW-RELATED"/>
    <property type="match status" value="1"/>
</dbReference>
<dbReference type="EMBL" id="UINC01001261">
    <property type="protein sequence ID" value="SUZ75942.1"/>
    <property type="molecule type" value="Genomic_DNA"/>
</dbReference>
<keyword evidence="2" id="KW-0378">Hydrolase</keyword>
<comment type="similarity">
    <text evidence="4">Belongs to the SIMIBI class G3E GTPase family. ZNG1 subfamily.</text>
</comment>
<feature type="compositionally biased region" description="Basic and acidic residues" evidence="6">
    <location>
        <begin position="292"/>
        <end position="301"/>
    </location>
</feature>
<keyword evidence="1" id="KW-0547">Nucleotide-binding</keyword>
<accession>A0A381Q9D4</accession>
<gene>
    <name evidence="8" type="ORF">METZ01_LOCUS28796</name>
</gene>
<dbReference type="SMART" id="SM00833">
    <property type="entry name" value="CobW_C"/>
    <property type="match status" value="1"/>
</dbReference>
<dbReference type="InterPro" id="IPR003495">
    <property type="entry name" value="CobW/HypB/UreG_nucleotide-bd"/>
</dbReference>
<evidence type="ECO:0000259" key="7">
    <source>
        <dbReference type="SMART" id="SM00833"/>
    </source>
</evidence>
<dbReference type="Pfam" id="PF07683">
    <property type="entry name" value="CobW_C"/>
    <property type="match status" value="1"/>
</dbReference>
<organism evidence="8">
    <name type="scientific">marine metagenome</name>
    <dbReference type="NCBI Taxonomy" id="408172"/>
    <lineage>
        <taxon>unclassified sequences</taxon>
        <taxon>metagenomes</taxon>
        <taxon>ecological metagenomes</taxon>
    </lineage>
</organism>
<feature type="domain" description="CobW C-terminal" evidence="7">
    <location>
        <begin position="210"/>
        <end position="297"/>
    </location>
</feature>
<name>A0A381Q9D4_9ZZZZ</name>
<evidence type="ECO:0000256" key="6">
    <source>
        <dbReference type="SAM" id="MobiDB-lite"/>
    </source>
</evidence>
<dbReference type="AlphaFoldDB" id="A0A381Q9D4"/>
<dbReference type="InterPro" id="IPR027417">
    <property type="entry name" value="P-loop_NTPase"/>
</dbReference>
<comment type="catalytic activity">
    <reaction evidence="5">
        <text>GTP + H2O = GDP + phosphate + H(+)</text>
        <dbReference type="Rhea" id="RHEA:19669"/>
        <dbReference type="ChEBI" id="CHEBI:15377"/>
        <dbReference type="ChEBI" id="CHEBI:15378"/>
        <dbReference type="ChEBI" id="CHEBI:37565"/>
        <dbReference type="ChEBI" id="CHEBI:43474"/>
        <dbReference type="ChEBI" id="CHEBI:58189"/>
    </reaction>
    <physiologicalReaction direction="left-to-right" evidence="5">
        <dbReference type="Rhea" id="RHEA:19670"/>
    </physiologicalReaction>
</comment>
<evidence type="ECO:0000256" key="1">
    <source>
        <dbReference type="ARBA" id="ARBA00022741"/>
    </source>
</evidence>
<dbReference type="InterPro" id="IPR011629">
    <property type="entry name" value="CobW-like_C"/>
</dbReference>
<dbReference type="Gene3D" id="3.40.50.300">
    <property type="entry name" value="P-loop containing nucleotide triphosphate hydrolases"/>
    <property type="match status" value="1"/>
</dbReference>
<protein>
    <recommendedName>
        <fullName evidence="7">CobW C-terminal domain-containing protein</fullName>
    </recommendedName>
</protein>
<dbReference type="GO" id="GO:0000166">
    <property type="term" value="F:nucleotide binding"/>
    <property type="evidence" value="ECO:0007669"/>
    <property type="project" value="UniProtKB-KW"/>
</dbReference>
<evidence type="ECO:0000313" key="8">
    <source>
        <dbReference type="EMBL" id="SUZ75942.1"/>
    </source>
</evidence>